<evidence type="ECO:0000259" key="4">
    <source>
        <dbReference type="PROSITE" id="PS50893"/>
    </source>
</evidence>
<dbReference type="InterPro" id="IPR003593">
    <property type="entry name" value="AAA+_ATPase"/>
</dbReference>
<gene>
    <name evidence="5" type="ORF">IHE39_13060</name>
</gene>
<keyword evidence="1" id="KW-0813">Transport</keyword>
<dbReference type="Pfam" id="PF12399">
    <property type="entry name" value="BCA_ABC_TP_C"/>
    <property type="match status" value="1"/>
</dbReference>
<reference evidence="5 6" key="1">
    <citation type="submission" date="2020-09" db="EMBL/GenBank/DDBJ databases">
        <title>Draft Genome Sequence of Aminobacter carboxidus type strain DSM 1086, a soil Gram-negative carboxydobacterium.</title>
        <authorList>
            <person name="Turrini P."/>
            <person name="Tescari M."/>
            <person name="Artuso I."/>
            <person name="Lugli G.A."/>
            <person name="Frangipani E."/>
            <person name="Ventura M."/>
            <person name="Visca P."/>
        </authorList>
    </citation>
    <scope>NUCLEOTIDE SEQUENCE [LARGE SCALE GENOMIC DNA]</scope>
    <source>
        <strain evidence="5 6">DSM 1086</strain>
    </source>
</reference>
<evidence type="ECO:0000313" key="5">
    <source>
        <dbReference type="EMBL" id="MBE1205221.1"/>
    </source>
</evidence>
<sequence>MNASPDQNGALLQARNVTRRFGELVAVNDVSFDVLKGEIFGIAGPNGSGKSTLFNILTGIPFGPSAGRIIFMGEEIQRLPAYRISQAGLVRTFQKDAEFPTMTARENVVCGAVYCGGLRRDAAQAAADDALDAVGFDKRRQSLPAMDLSVYERKQLMIASAVAGSPAMLLLDEPAAGLTKPEIKELGDLVLSIRDRGVTIVLIEHVLTLLLKVSERLMVLNQGAVLAHGDPHEVVRDQRVVEAYLGKRELVL</sequence>
<proteinExistence type="predicted"/>
<dbReference type="SMART" id="SM00382">
    <property type="entry name" value="AAA"/>
    <property type="match status" value="1"/>
</dbReference>
<dbReference type="Proteomes" id="UP000598227">
    <property type="component" value="Unassembled WGS sequence"/>
</dbReference>
<evidence type="ECO:0000256" key="3">
    <source>
        <dbReference type="ARBA" id="ARBA00022840"/>
    </source>
</evidence>
<keyword evidence="3 5" id="KW-0067">ATP-binding</keyword>
<dbReference type="RefSeq" id="WP_192566756.1">
    <property type="nucleotide sequence ID" value="NZ_JACZEP010000003.1"/>
</dbReference>
<keyword evidence="2" id="KW-0547">Nucleotide-binding</keyword>
<organism evidence="5 6">
    <name type="scientific">Aminobacter carboxidus</name>
    <dbReference type="NCBI Taxonomy" id="376165"/>
    <lineage>
        <taxon>Bacteria</taxon>
        <taxon>Pseudomonadati</taxon>
        <taxon>Pseudomonadota</taxon>
        <taxon>Alphaproteobacteria</taxon>
        <taxon>Hyphomicrobiales</taxon>
        <taxon>Phyllobacteriaceae</taxon>
        <taxon>Aminobacter</taxon>
    </lineage>
</organism>
<dbReference type="PANTHER" id="PTHR45772">
    <property type="entry name" value="CONSERVED COMPONENT OF ABC TRANSPORTER FOR NATURAL AMINO ACIDS-RELATED"/>
    <property type="match status" value="1"/>
</dbReference>
<accession>A0ABR9GNJ2</accession>
<dbReference type="PROSITE" id="PS50893">
    <property type="entry name" value="ABC_TRANSPORTER_2"/>
    <property type="match status" value="1"/>
</dbReference>
<feature type="domain" description="ABC transporter" evidence="4">
    <location>
        <begin position="12"/>
        <end position="247"/>
    </location>
</feature>
<dbReference type="PANTHER" id="PTHR45772:SF7">
    <property type="entry name" value="AMINO ACID ABC TRANSPORTER ATP-BINDING PROTEIN"/>
    <property type="match status" value="1"/>
</dbReference>
<dbReference type="InterPro" id="IPR003439">
    <property type="entry name" value="ABC_transporter-like_ATP-bd"/>
</dbReference>
<keyword evidence="6" id="KW-1185">Reference proteome</keyword>
<dbReference type="Pfam" id="PF00005">
    <property type="entry name" value="ABC_tran"/>
    <property type="match status" value="1"/>
</dbReference>
<dbReference type="InterPro" id="IPR027417">
    <property type="entry name" value="P-loop_NTPase"/>
</dbReference>
<name>A0ABR9GNJ2_9HYPH</name>
<dbReference type="EMBL" id="JACZEP010000003">
    <property type="protein sequence ID" value="MBE1205221.1"/>
    <property type="molecule type" value="Genomic_DNA"/>
</dbReference>
<dbReference type="GO" id="GO:0005524">
    <property type="term" value="F:ATP binding"/>
    <property type="evidence" value="ECO:0007669"/>
    <property type="project" value="UniProtKB-KW"/>
</dbReference>
<dbReference type="InterPro" id="IPR032823">
    <property type="entry name" value="BCA_ABC_TP_C"/>
</dbReference>
<dbReference type="Gene3D" id="3.40.50.300">
    <property type="entry name" value="P-loop containing nucleotide triphosphate hydrolases"/>
    <property type="match status" value="1"/>
</dbReference>
<evidence type="ECO:0000313" key="6">
    <source>
        <dbReference type="Proteomes" id="UP000598227"/>
    </source>
</evidence>
<dbReference type="SUPFAM" id="SSF52540">
    <property type="entry name" value="P-loop containing nucleoside triphosphate hydrolases"/>
    <property type="match status" value="1"/>
</dbReference>
<protein>
    <submittedName>
        <fullName evidence="5">ABC transporter ATP-binding protein</fullName>
    </submittedName>
</protein>
<evidence type="ECO:0000256" key="1">
    <source>
        <dbReference type="ARBA" id="ARBA00022448"/>
    </source>
</evidence>
<comment type="caution">
    <text evidence="5">The sequence shown here is derived from an EMBL/GenBank/DDBJ whole genome shotgun (WGS) entry which is preliminary data.</text>
</comment>
<dbReference type="InterPro" id="IPR051120">
    <property type="entry name" value="ABC_AA/LPS_Transport"/>
</dbReference>
<evidence type="ECO:0000256" key="2">
    <source>
        <dbReference type="ARBA" id="ARBA00022741"/>
    </source>
</evidence>